<evidence type="ECO:0000313" key="3">
    <source>
        <dbReference type="Proteomes" id="UP000663852"/>
    </source>
</evidence>
<name>A0A815DV65_ADIRI</name>
<dbReference type="OrthoDB" id="10162621at2759"/>
<dbReference type="AlphaFoldDB" id="A0A815DV65"/>
<dbReference type="Proteomes" id="UP000663852">
    <property type="component" value="Unassembled WGS sequence"/>
</dbReference>
<feature type="region of interest" description="Disordered" evidence="1">
    <location>
        <begin position="60"/>
        <end position="83"/>
    </location>
</feature>
<sequence length="234" mass="27993">MVSNCKLLDQFDPNPVQYVRKYSRRYSETSLRSSQSEDEDRDLQSRSPKISCRSPYFLRETPRYQPNPKRMKQNSEKMINQPDDCSSSIVRDDIIRKMSICLSFYGNFVLIPAVEKTLKKIDGQRFTYWYEMMEFIDSYDSPSADEHRKKLIDELMQNMREFVENEGISREDWRKMLCSIPDDVIDKFDYRLEQTMFDEILNLAEKNLLPFNLNKPFISLLNSAKKYVKKHIRK</sequence>
<comment type="caution">
    <text evidence="2">The sequence shown here is derived from an EMBL/GenBank/DDBJ whole genome shotgun (WGS) entry which is preliminary data.</text>
</comment>
<proteinExistence type="predicted"/>
<dbReference type="EMBL" id="CAJNOJ010000218">
    <property type="protein sequence ID" value="CAF1303080.1"/>
    <property type="molecule type" value="Genomic_DNA"/>
</dbReference>
<gene>
    <name evidence="2" type="ORF">EDS130_LOCUS30718</name>
</gene>
<feature type="region of interest" description="Disordered" evidence="1">
    <location>
        <begin position="29"/>
        <end position="48"/>
    </location>
</feature>
<accession>A0A815DV65</accession>
<evidence type="ECO:0000313" key="2">
    <source>
        <dbReference type="EMBL" id="CAF1303080.1"/>
    </source>
</evidence>
<reference evidence="2" key="1">
    <citation type="submission" date="2021-02" db="EMBL/GenBank/DDBJ databases">
        <authorList>
            <person name="Nowell W R."/>
        </authorList>
    </citation>
    <scope>NUCLEOTIDE SEQUENCE</scope>
</reference>
<evidence type="ECO:0000256" key="1">
    <source>
        <dbReference type="SAM" id="MobiDB-lite"/>
    </source>
</evidence>
<protein>
    <submittedName>
        <fullName evidence="2">Uncharacterized protein</fullName>
    </submittedName>
</protein>
<organism evidence="2 3">
    <name type="scientific">Adineta ricciae</name>
    <name type="common">Rotifer</name>
    <dbReference type="NCBI Taxonomy" id="249248"/>
    <lineage>
        <taxon>Eukaryota</taxon>
        <taxon>Metazoa</taxon>
        <taxon>Spiralia</taxon>
        <taxon>Gnathifera</taxon>
        <taxon>Rotifera</taxon>
        <taxon>Eurotatoria</taxon>
        <taxon>Bdelloidea</taxon>
        <taxon>Adinetida</taxon>
        <taxon>Adinetidae</taxon>
        <taxon>Adineta</taxon>
    </lineage>
</organism>